<organism evidence="4">
    <name type="scientific">hydrothermal vent metagenome</name>
    <dbReference type="NCBI Taxonomy" id="652676"/>
    <lineage>
        <taxon>unclassified sequences</taxon>
        <taxon>metagenomes</taxon>
        <taxon>ecological metagenomes</taxon>
    </lineage>
</organism>
<dbReference type="GO" id="GO:0004252">
    <property type="term" value="F:serine-type endopeptidase activity"/>
    <property type="evidence" value="ECO:0007669"/>
    <property type="project" value="InterPro"/>
</dbReference>
<dbReference type="Gene3D" id="2.60.120.260">
    <property type="entry name" value="Galactose-binding domain-like"/>
    <property type="match status" value="1"/>
</dbReference>
<dbReference type="PROSITE" id="PS51829">
    <property type="entry name" value="P_HOMO_B"/>
    <property type="match status" value="1"/>
</dbReference>
<dbReference type="Pfam" id="PF01483">
    <property type="entry name" value="P_proprotein"/>
    <property type="match status" value="2"/>
</dbReference>
<evidence type="ECO:0000256" key="1">
    <source>
        <dbReference type="ARBA" id="ARBA00022670"/>
    </source>
</evidence>
<dbReference type="SUPFAM" id="SSF49785">
    <property type="entry name" value="Galactose-binding domain-like"/>
    <property type="match status" value="1"/>
</dbReference>
<accession>A0A3B0WEQ6</accession>
<protein>
    <recommendedName>
        <fullName evidence="3">P/Homo B domain-containing protein</fullName>
    </recommendedName>
</protein>
<proteinExistence type="predicted"/>
<evidence type="ECO:0000256" key="2">
    <source>
        <dbReference type="ARBA" id="ARBA00022801"/>
    </source>
</evidence>
<reference evidence="4" key="1">
    <citation type="submission" date="2018-06" db="EMBL/GenBank/DDBJ databases">
        <authorList>
            <person name="Zhirakovskaya E."/>
        </authorList>
    </citation>
    <scope>NUCLEOTIDE SEQUENCE</scope>
</reference>
<dbReference type="InterPro" id="IPR002884">
    <property type="entry name" value="P_dom"/>
</dbReference>
<keyword evidence="1" id="KW-0645">Protease</keyword>
<feature type="domain" description="P/Homo B" evidence="3">
    <location>
        <begin position="17"/>
        <end position="189"/>
    </location>
</feature>
<dbReference type="AlphaFoldDB" id="A0A3B0WEQ6"/>
<evidence type="ECO:0000259" key="3">
    <source>
        <dbReference type="PROSITE" id="PS51829"/>
    </source>
</evidence>
<gene>
    <name evidence="4" type="ORF">MNBD_GAMMA01-2247</name>
</gene>
<keyword evidence="2" id="KW-0378">Hydrolase</keyword>
<dbReference type="InterPro" id="IPR008979">
    <property type="entry name" value="Galactose-bd-like_sf"/>
</dbReference>
<evidence type="ECO:0000313" key="4">
    <source>
        <dbReference type="EMBL" id="VAW42104.1"/>
    </source>
</evidence>
<sequence>MKKILILALMVTMAPAVFAQTFTYTGAPDAFIDNDLASPLCTDVAIAAATTVSSANFVSVDFAITHTWLGDLDMTLTSPAATVVALRDRAAINGAGFGDDSNLDAATSLSFFDTSVNLVADMGAACGNAAIVGVDPACPETDYAPSSPLAAFNGESAAGNWTLCVGDGAAGDLGTLTSWSIVGDGTLPVELQSFSID</sequence>
<name>A0A3B0WEQ6_9ZZZZ</name>
<dbReference type="EMBL" id="UOEW01000343">
    <property type="protein sequence ID" value="VAW42104.1"/>
    <property type="molecule type" value="Genomic_DNA"/>
</dbReference>
<dbReference type="GO" id="GO:0006508">
    <property type="term" value="P:proteolysis"/>
    <property type="evidence" value="ECO:0007669"/>
    <property type="project" value="UniProtKB-KW"/>
</dbReference>